<dbReference type="EMBL" id="VSRR010007149">
    <property type="protein sequence ID" value="MPC46320.1"/>
    <property type="molecule type" value="Genomic_DNA"/>
</dbReference>
<name>A0A5B7FFD1_PORTR</name>
<gene>
    <name evidence="1" type="ORF">E2C01_040037</name>
</gene>
<evidence type="ECO:0000313" key="1">
    <source>
        <dbReference type="EMBL" id="MPC46320.1"/>
    </source>
</evidence>
<accession>A0A5B7FFD1</accession>
<dbReference type="AlphaFoldDB" id="A0A5B7FFD1"/>
<proteinExistence type="predicted"/>
<sequence>MPAGPRHRRDCATLRAAPPLSTDFTPQTRNTVSVLLSVGSRRAAHVTVPVSADLTFTLHHTQAAGAGLTRPSLL</sequence>
<keyword evidence="2" id="KW-1185">Reference proteome</keyword>
<organism evidence="1 2">
    <name type="scientific">Portunus trituberculatus</name>
    <name type="common">Swimming crab</name>
    <name type="synonym">Neptunus trituberculatus</name>
    <dbReference type="NCBI Taxonomy" id="210409"/>
    <lineage>
        <taxon>Eukaryota</taxon>
        <taxon>Metazoa</taxon>
        <taxon>Ecdysozoa</taxon>
        <taxon>Arthropoda</taxon>
        <taxon>Crustacea</taxon>
        <taxon>Multicrustacea</taxon>
        <taxon>Malacostraca</taxon>
        <taxon>Eumalacostraca</taxon>
        <taxon>Eucarida</taxon>
        <taxon>Decapoda</taxon>
        <taxon>Pleocyemata</taxon>
        <taxon>Brachyura</taxon>
        <taxon>Eubrachyura</taxon>
        <taxon>Portunoidea</taxon>
        <taxon>Portunidae</taxon>
        <taxon>Portuninae</taxon>
        <taxon>Portunus</taxon>
    </lineage>
</organism>
<comment type="caution">
    <text evidence="1">The sequence shown here is derived from an EMBL/GenBank/DDBJ whole genome shotgun (WGS) entry which is preliminary data.</text>
</comment>
<protein>
    <submittedName>
        <fullName evidence="1">Uncharacterized protein</fullName>
    </submittedName>
</protein>
<reference evidence="1 2" key="1">
    <citation type="submission" date="2019-05" db="EMBL/GenBank/DDBJ databases">
        <title>Another draft genome of Portunus trituberculatus and its Hox gene families provides insights of decapod evolution.</title>
        <authorList>
            <person name="Jeong J.-H."/>
            <person name="Song I."/>
            <person name="Kim S."/>
            <person name="Choi T."/>
            <person name="Kim D."/>
            <person name="Ryu S."/>
            <person name="Kim W."/>
        </authorList>
    </citation>
    <scope>NUCLEOTIDE SEQUENCE [LARGE SCALE GENOMIC DNA]</scope>
    <source>
        <tissue evidence="1">Muscle</tissue>
    </source>
</reference>
<evidence type="ECO:0000313" key="2">
    <source>
        <dbReference type="Proteomes" id="UP000324222"/>
    </source>
</evidence>
<dbReference type="Proteomes" id="UP000324222">
    <property type="component" value="Unassembled WGS sequence"/>
</dbReference>